<gene>
    <name evidence="2" type="ORF">EVAR_19538_1</name>
</gene>
<evidence type="ECO:0000256" key="1">
    <source>
        <dbReference type="SAM" id="MobiDB-lite"/>
    </source>
</evidence>
<evidence type="ECO:0000313" key="3">
    <source>
        <dbReference type="Proteomes" id="UP000299102"/>
    </source>
</evidence>
<name>A0A4C1UF86_EUMVA</name>
<feature type="compositionally biased region" description="Basic and acidic residues" evidence="1">
    <location>
        <begin position="228"/>
        <end position="237"/>
    </location>
</feature>
<protein>
    <submittedName>
        <fullName evidence="2">Uncharacterized protein</fullName>
    </submittedName>
</protein>
<sequence>MFACADTDKVYAAPFLCIRYLLACAHAAEIRLVISNSLIKDTTERAFKIMGLDLKPSMLVQCGLGGVKDYHYRRDNKVRDRQHDVLSEARIGIRMESLMGIEIQNMKVLFAFSFVKIRTIIGSGIRTESETGNRIENGNRTTIKSGCEIENQTEVVHLWGFMPRITTSSPAHPARGPAQYTHVFARTSSKFYRCSKPVIFNAGETVRCGRPRAARGRGRGVRARRRTRDSGPKDKQPAESVGSVQYINIDLGGVTNRRRGA</sequence>
<reference evidence="2 3" key="1">
    <citation type="journal article" date="2019" name="Commun. Biol.">
        <title>The bagworm genome reveals a unique fibroin gene that provides high tensile strength.</title>
        <authorList>
            <person name="Kono N."/>
            <person name="Nakamura H."/>
            <person name="Ohtoshi R."/>
            <person name="Tomita M."/>
            <person name="Numata K."/>
            <person name="Arakawa K."/>
        </authorList>
    </citation>
    <scope>NUCLEOTIDE SEQUENCE [LARGE SCALE GENOMIC DNA]</scope>
</reference>
<keyword evidence="3" id="KW-1185">Reference proteome</keyword>
<evidence type="ECO:0000313" key="2">
    <source>
        <dbReference type="EMBL" id="GBP25058.1"/>
    </source>
</evidence>
<feature type="region of interest" description="Disordered" evidence="1">
    <location>
        <begin position="211"/>
        <end position="242"/>
    </location>
</feature>
<dbReference type="AlphaFoldDB" id="A0A4C1UF86"/>
<dbReference type="EMBL" id="BGZK01000169">
    <property type="protein sequence ID" value="GBP25058.1"/>
    <property type="molecule type" value="Genomic_DNA"/>
</dbReference>
<dbReference type="Proteomes" id="UP000299102">
    <property type="component" value="Unassembled WGS sequence"/>
</dbReference>
<comment type="caution">
    <text evidence="2">The sequence shown here is derived from an EMBL/GenBank/DDBJ whole genome shotgun (WGS) entry which is preliminary data.</text>
</comment>
<organism evidence="2 3">
    <name type="scientific">Eumeta variegata</name>
    <name type="common">Bagworm moth</name>
    <name type="synonym">Eumeta japonica</name>
    <dbReference type="NCBI Taxonomy" id="151549"/>
    <lineage>
        <taxon>Eukaryota</taxon>
        <taxon>Metazoa</taxon>
        <taxon>Ecdysozoa</taxon>
        <taxon>Arthropoda</taxon>
        <taxon>Hexapoda</taxon>
        <taxon>Insecta</taxon>
        <taxon>Pterygota</taxon>
        <taxon>Neoptera</taxon>
        <taxon>Endopterygota</taxon>
        <taxon>Lepidoptera</taxon>
        <taxon>Glossata</taxon>
        <taxon>Ditrysia</taxon>
        <taxon>Tineoidea</taxon>
        <taxon>Psychidae</taxon>
        <taxon>Oiketicinae</taxon>
        <taxon>Eumeta</taxon>
    </lineage>
</organism>
<feature type="compositionally biased region" description="Basic residues" evidence="1">
    <location>
        <begin position="211"/>
        <end position="227"/>
    </location>
</feature>
<proteinExistence type="predicted"/>
<accession>A0A4C1UF86</accession>